<dbReference type="InterPro" id="IPR049946">
    <property type="entry name" value="RIBOSOMAL_L20_CS"/>
</dbReference>
<dbReference type="NCBIfam" id="TIGR01032">
    <property type="entry name" value="rplT_bact"/>
    <property type="match status" value="1"/>
</dbReference>
<evidence type="ECO:0000313" key="9">
    <source>
        <dbReference type="EMBL" id="CAA9367871.1"/>
    </source>
</evidence>
<evidence type="ECO:0000256" key="6">
    <source>
        <dbReference type="ARBA" id="ARBA00035172"/>
    </source>
</evidence>
<dbReference type="GO" id="GO:1990904">
    <property type="term" value="C:ribonucleoprotein complex"/>
    <property type="evidence" value="ECO:0007669"/>
    <property type="project" value="UniProtKB-KW"/>
</dbReference>
<organism evidence="9">
    <name type="scientific">uncultured Gemmatimonadota bacterium</name>
    <dbReference type="NCBI Taxonomy" id="203437"/>
    <lineage>
        <taxon>Bacteria</taxon>
        <taxon>Pseudomonadati</taxon>
        <taxon>Gemmatimonadota</taxon>
        <taxon>environmental samples</taxon>
    </lineage>
</organism>
<keyword evidence="5 7" id="KW-0687">Ribonucleoprotein</keyword>
<comment type="similarity">
    <text evidence="1 7 8">Belongs to the bacterial ribosomal protein bL20 family.</text>
</comment>
<dbReference type="GO" id="GO:0003735">
    <property type="term" value="F:structural constituent of ribosome"/>
    <property type="evidence" value="ECO:0007669"/>
    <property type="project" value="InterPro"/>
</dbReference>
<reference evidence="9" key="1">
    <citation type="submission" date="2020-02" db="EMBL/GenBank/DDBJ databases">
        <authorList>
            <person name="Meier V. D."/>
        </authorList>
    </citation>
    <scope>NUCLEOTIDE SEQUENCE</scope>
    <source>
        <strain evidence="9">AVDCRST_MAG68</strain>
    </source>
</reference>
<dbReference type="InterPro" id="IPR035566">
    <property type="entry name" value="Ribosomal_protein_bL20_C"/>
</dbReference>
<sequence length="118" mass="13991">MPRVKNNVARLRRKRQILADAKGYFGRRKNLYKTAKEAVERARRYAYRDRKNRKREFRRLWIIRINAAARQNELSYSRFMNGLRRAGIEIDRKVLADLAIREPQAFEQLASAAKANQG</sequence>
<evidence type="ECO:0000256" key="7">
    <source>
        <dbReference type="HAMAP-Rule" id="MF_00382"/>
    </source>
</evidence>
<dbReference type="GO" id="GO:0000027">
    <property type="term" value="P:ribosomal large subunit assembly"/>
    <property type="evidence" value="ECO:0007669"/>
    <property type="project" value="UniProtKB-UniRule"/>
</dbReference>
<dbReference type="PROSITE" id="PS00937">
    <property type="entry name" value="RIBOSOMAL_L20"/>
    <property type="match status" value="1"/>
</dbReference>
<evidence type="ECO:0000256" key="1">
    <source>
        <dbReference type="ARBA" id="ARBA00007698"/>
    </source>
</evidence>
<dbReference type="Pfam" id="PF00453">
    <property type="entry name" value="Ribosomal_L20"/>
    <property type="match status" value="1"/>
</dbReference>
<dbReference type="EMBL" id="CADCTW010000230">
    <property type="protein sequence ID" value="CAA9367871.1"/>
    <property type="molecule type" value="Genomic_DNA"/>
</dbReference>
<evidence type="ECO:0000256" key="3">
    <source>
        <dbReference type="ARBA" id="ARBA00022884"/>
    </source>
</evidence>
<dbReference type="HAMAP" id="MF_00382">
    <property type="entry name" value="Ribosomal_bL20"/>
    <property type="match status" value="1"/>
</dbReference>
<name>A0A6J4MT06_9BACT</name>
<gene>
    <name evidence="7" type="primary">rplT</name>
    <name evidence="9" type="ORF">AVDCRST_MAG68-5466</name>
</gene>
<evidence type="ECO:0000256" key="5">
    <source>
        <dbReference type="ARBA" id="ARBA00023274"/>
    </source>
</evidence>
<evidence type="ECO:0000256" key="8">
    <source>
        <dbReference type="RuleBase" id="RU000560"/>
    </source>
</evidence>
<dbReference type="CDD" id="cd07026">
    <property type="entry name" value="Ribosomal_L20"/>
    <property type="match status" value="1"/>
</dbReference>
<dbReference type="InterPro" id="IPR005813">
    <property type="entry name" value="Ribosomal_bL20"/>
</dbReference>
<dbReference type="PANTHER" id="PTHR10986">
    <property type="entry name" value="39S RIBOSOMAL PROTEIN L20"/>
    <property type="match status" value="1"/>
</dbReference>
<dbReference type="GO" id="GO:0019843">
    <property type="term" value="F:rRNA binding"/>
    <property type="evidence" value="ECO:0007669"/>
    <property type="project" value="UniProtKB-UniRule"/>
</dbReference>
<dbReference type="GO" id="GO:0005840">
    <property type="term" value="C:ribosome"/>
    <property type="evidence" value="ECO:0007669"/>
    <property type="project" value="UniProtKB-KW"/>
</dbReference>
<dbReference type="AlphaFoldDB" id="A0A6J4MT06"/>
<comment type="function">
    <text evidence="7 8">Binds directly to 23S ribosomal RNA and is necessary for the in vitro assembly process of the 50S ribosomal subunit. It is not involved in the protein synthesizing functions of that subunit.</text>
</comment>
<evidence type="ECO:0000256" key="2">
    <source>
        <dbReference type="ARBA" id="ARBA00022730"/>
    </source>
</evidence>
<dbReference type="Gene3D" id="6.10.160.10">
    <property type="match status" value="1"/>
</dbReference>
<accession>A0A6J4MT06</accession>
<evidence type="ECO:0000256" key="4">
    <source>
        <dbReference type="ARBA" id="ARBA00022980"/>
    </source>
</evidence>
<proteinExistence type="inferred from homology"/>
<keyword evidence="2 7" id="KW-0699">rRNA-binding</keyword>
<dbReference type="SUPFAM" id="SSF74731">
    <property type="entry name" value="Ribosomal protein L20"/>
    <property type="match status" value="1"/>
</dbReference>
<dbReference type="Gene3D" id="1.10.1900.20">
    <property type="entry name" value="Ribosomal protein L20"/>
    <property type="match status" value="1"/>
</dbReference>
<dbReference type="FunFam" id="1.10.1900.20:FF:000001">
    <property type="entry name" value="50S ribosomal protein L20"/>
    <property type="match status" value="1"/>
</dbReference>
<dbReference type="GO" id="GO:0006412">
    <property type="term" value="P:translation"/>
    <property type="evidence" value="ECO:0007669"/>
    <property type="project" value="InterPro"/>
</dbReference>
<keyword evidence="4 7" id="KW-0689">Ribosomal protein</keyword>
<keyword evidence="3 7" id="KW-0694">RNA-binding</keyword>
<protein>
    <recommendedName>
        <fullName evidence="6 7">Large ribosomal subunit protein bL20</fullName>
    </recommendedName>
</protein>
<dbReference type="PRINTS" id="PR00062">
    <property type="entry name" value="RIBOSOMALL20"/>
</dbReference>